<dbReference type="PANTHER" id="PTHR22935">
    <property type="entry name" value="PENICILLIN-BINDING PROTEIN"/>
    <property type="match status" value="1"/>
</dbReference>
<accession>A0A6A6IRS8</accession>
<dbReference type="Proteomes" id="UP000800094">
    <property type="component" value="Unassembled WGS sequence"/>
</dbReference>
<dbReference type="EMBL" id="ML987191">
    <property type="protein sequence ID" value="KAF2252847.1"/>
    <property type="molecule type" value="Genomic_DNA"/>
</dbReference>
<feature type="domain" description="Beta-lactamase-related" evidence="2">
    <location>
        <begin position="79"/>
        <end position="394"/>
    </location>
</feature>
<proteinExistence type="predicted"/>
<dbReference type="GeneID" id="54588566"/>
<keyword evidence="5" id="KW-1185">Reference proteome</keyword>
<reference evidence="4" key="1">
    <citation type="journal article" date="2020" name="Stud. Mycol.">
        <title>101 Dothideomycetes genomes: a test case for predicting lifestyles and emergence of pathogens.</title>
        <authorList>
            <person name="Haridas S."/>
            <person name="Albert R."/>
            <person name="Binder M."/>
            <person name="Bloem J."/>
            <person name="Labutti K."/>
            <person name="Salamov A."/>
            <person name="Andreopoulos B."/>
            <person name="Baker S."/>
            <person name="Barry K."/>
            <person name="Bills G."/>
            <person name="Bluhm B."/>
            <person name="Cannon C."/>
            <person name="Castanera R."/>
            <person name="Culley D."/>
            <person name="Daum C."/>
            <person name="Ezra D."/>
            <person name="Gonzalez J."/>
            <person name="Henrissat B."/>
            <person name="Kuo A."/>
            <person name="Liang C."/>
            <person name="Lipzen A."/>
            <person name="Lutzoni F."/>
            <person name="Magnuson J."/>
            <person name="Mondo S."/>
            <person name="Nolan M."/>
            <person name="Ohm R."/>
            <person name="Pangilinan J."/>
            <person name="Park H.-J."/>
            <person name="Ramirez L."/>
            <person name="Alfaro M."/>
            <person name="Sun H."/>
            <person name="Tritt A."/>
            <person name="Yoshinaga Y."/>
            <person name="Zwiers L.-H."/>
            <person name="Turgeon B."/>
            <person name="Goodwin S."/>
            <person name="Spatafora J."/>
            <person name="Crous P."/>
            <person name="Grigoriev I."/>
        </authorList>
    </citation>
    <scope>NUCLEOTIDE SEQUENCE</scope>
    <source>
        <strain evidence="4">CBS 122368</strain>
    </source>
</reference>
<dbReference type="SUPFAM" id="SSF56601">
    <property type="entry name" value="beta-lactamase/transpeptidase-like"/>
    <property type="match status" value="1"/>
</dbReference>
<dbReference type="Gene3D" id="3.40.710.10">
    <property type="entry name" value="DD-peptidase/beta-lactamase superfamily"/>
    <property type="match status" value="1"/>
</dbReference>
<dbReference type="RefSeq" id="XP_033687851.1">
    <property type="nucleotide sequence ID" value="XM_033835236.1"/>
</dbReference>
<dbReference type="PANTHER" id="PTHR22935:SF97">
    <property type="entry name" value="BETA-LACTAMASE-RELATED DOMAIN-CONTAINING PROTEIN"/>
    <property type="match status" value="1"/>
</dbReference>
<feature type="chain" id="PRO_5025493904" evidence="1">
    <location>
        <begin position="20"/>
        <end position="567"/>
    </location>
</feature>
<evidence type="ECO:0000256" key="1">
    <source>
        <dbReference type="SAM" id="SignalP"/>
    </source>
</evidence>
<evidence type="ECO:0000259" key="2">
    <source>
        <dbReference type="Pfam" id="PF00144"/>
    </source>
</evidence>
<evidence type="ECO:0000259" key="3">
    <source>
        <dbReference type="Pfam" id="PF26335"/>
    </source>
</evidence>
<name>A0A6A6IRS8_9PLEO</name>
<dbReference type="Pfam" id="PF26335">
    <property type="entry name" value="ARB_00930_C"/>
    <property type="match status" value="1"/>
</dbReference>
<evidence type="ECO:0000313" key="4">
    <source>
        <dbReference type="EMBL" id="KAF2252847.1"/>
    </source>
</evidence>
<dbReference type="OrthoDB" id="10250282at2759"/>
<dbReference type="InterPro" id="IPR012338">
    <property type="entry name" value="Beta-lactam/transpept-like"/>
</dbReference>
<dbReference type="InterPro" id="IPR058664">
    <property type="entry name" value="ARB_00930-like_C"/>
</dbReference>
<dbReference type="Pfam" id="PF00144">
    <property type="entry name" value="Beta-lactamase"/>
    <property type="match status" value="1"/>
</dbReference>
<dbReference type="InterPro" id="IPR001466">
    <property type="entry name" value="Beta-lactam-related"/>
</dbReference>
<evidence type="ECO:0000313" key="5">
    <source>
        <dbReference type="Proteomes" id="UP000800094"/>
    </source>
</evidence>
<dbReference type="AlphaFoldDB" id="A0A6A6IRS8"/>
<feature type="signal peptide" evidence="1">
    <location>
        <begin position="1"/>
        <end position="19"/>
    </location>
</feature>
<keyword evidence="1" id="KW-0732">Signal</keyword>
<dbReference type="InterPro" id="IPR051478">
    <property type="entry name" value="Beta-lactamase-like_AB/R"/>
</dbReference>
<feature type="domain" description="Beta-lactamase-like ARB-00930-like C-terminal" evidence="3">
    <location>
        <begin position="421"/>
        <end position="565"/>
    </location>
</feature>
<protein>
    <submittedName>
        <fullName evidence="4">Beta-lactamase/transpeptidase-like protein</fullName>
    </submittedName>
</protein>
<sequence>MHPYRVLWYLLAFLPWTSAFCPLHGPVFPAPKDLASSSVFQAALRNLTIAYDTGLASTSGAIAVQIFASDSSVPLFEYYRDGTTLSNTTGVKKVDGDSIWRIASISKLVTVYLLLKEVGDAYWNVPVTDVIPELKGNVKWRENEVDFVKWDDVTLGALAGQISGVVNDLVALEGANPLMDPTIQEQLGLPPLPEEEKPPCMVSADPAIGFTCSREEFFAALDSRQPVFHANTKPIYSSTPFIILGYALESIAGKSFGDCLQVVIDALGLAGTSLEAPDPSRAVIPYDLASTGFLRKSGEAGPTGGLFSSINDLSKLGRSILNSTFLSPNTTRAWLKPVSFTSDMRSAVGRPWEVYRVDTTSSRGVIDIFGKGGDWGVYHTWLGLVPDYNIGFVSAVGGEGDKDWLSGQILDIVLPALEEAAREQADAAYAGTYRAPGGLNSTMTLSTKAGLPGLGVEQWISNGTNILPVISELTGESLTPETFRLLPTNLERKSRNGTMEIAWRTVASSSQPGEGLSALSACGSWFNVDGTSYGRYAFDEILFTLGPNGKAVKTSPRAFKVELRKGS</sequence>
<organism evidence="4 5">
    <name type="scientific">Trematosphaeria pertusa</name>
    <dbReference type="NCBI Taxonomy" id="390896"/>
    <lineage>
        <taxon>Eukaryota</taxon>
        <taxon>Fungi</taxon>
        <taxon>Dikarya</taxon>
        <taxon>Ascomycota</taxon>
        <taxon>Pezizomycotina</taxon>
        <taxon>Dothideomycetes</taxon>
        <taxon>Pleosporomycetidae</taxon>
        <taxon>Pleosporales</taxon>
        <taxon>Massarineae</taxon>
        <taxon>Trematosphaeriaceae</taxon>
        <taxon>Trematosphaeria</taxon>
    </lineage>
</organism>
<gene>
    <name evidence="4" type="ORF">BU26DRAFT_601081</name>
</gene>